<keyword evidence="2" id="KW-1185">Reference proteome</keyword>
<evidence type="ECO:0000313" key="2">
    <source>
        <dbReference type="Proteomes" id="UP000708208"/>
    </source>
</evidence>
<comment type="caution">
    <text evidence="1">The sequence shown here is derived from an EMBL/GenBank/DDBJ whole genome shotgun (WGS) entry which is preliminary data.</text>
</comment>
<proteinExistence type="predicted"/>
<gene>
    <name evidence="1" type="ORF">AFUS01_LOCUS21072</name>
</gene>
<sequence length="88" mass="9873">LLAIKGQNILEILIVLAPNWSDGCDFMTPFCQFLEERVVGNQLGRNPEIIVTMTKVEFHRDSRLSMLSKLNSGRLDSTLFNSALAGYD</sequence>
<protein>
    <submittedName>
        <fullName evidence="1">Uncharacterized protein</fullName>
    </submittedName>
</protein>
<evidence type="ECO:0000313" key="1">
    <source>
        <dbReference type="EMBL" id="CAG7732562.1"/>
    </source>
</evidence>
<dbReference type="AlphaFoldDB" id="A0A8J2KAM1"/>
<accession>A0A8J2KAM1</accession>
<organism evidence="1 2">
    <name type="scientific">Allacma fusca</name>
    <dbReference type="NCBI Taxonomy" id="39272"/>
    <lineage>
        <taxon>Eukaryota</taxon>
        <taxon>Metazoa</taxon>
        <taxon>Ecdysozoa</taxon>
        <taxon>Arthropoda</taxon>
        <taxon>Hexapoda</taxon>
        <taxon>Collembola</taxon>
        <taxon>Symphypleona</taxon>
        <taxon>Sminthuridae</taxon>
        <taxon>Allacma</taxon>
    </lineage>
</organism>
<dbReference type="EMBL" id="CAJVCH010233885">
    <property type="protein sequence ID" value="CAG7732562.1"/>
    <property type="molecule type" value="Genomic_DNA"/>
</dbReference>
<name>A0A8J2KAM1_9HEXA</name>
<reference evidence="1" key="1">
    <citation type="submission" date="2021-06" db="EMBL/GenBank/DDBJ databases">
        <authorList>
            <person name="Hodson N. C."/>
            <person name="Mongue J. A."/>
            <person name="Jaron S. K."/>
        </authorList>
    </citation>
    <scope>NUCLEOTIDE SEQUENCE</scope>
</reference>
<feature type="non-terminal residue" evidence="1">
    <location>
        <position position="1"/>
    </location>
</feature>
<dbReference type="Proteomes" id="UP000708208">
    <property type="component" value="Unassembled WGS sequence"/>
</dbReference>